<dbReference type="EMBL" id="BAABHY010000001">
    <property type="protein sequence ID" value="GAA5107197.1"/>
    <property type="molecule type" value="Genomic_DNA"/>
</dbReference>
<keyword evidence="2" id="KW-0805">Transcription regulation</keyword>
<gene>
    <name evidence="6" type="ORF">GCM10023211_08020</name>
</gene>
<dbReference type="Gene3D" id="1.10.10.10">
    <property type="entry name" value="Winged helix-like DNA-binding domain superfamily/Winged helix DNA-binding domain"/>
    <property type="match status" value="1"/>
</dbReference>
<dbReference type="SUPFAM" id="SSF46785">
    <property type="entry name" value="Winged helix' DNA-binding domain"/>
    <property type="match status" value="1"/>
</dbReference>
<accession>A0ABP9N3Z6</accession>
<dbReference type="InterPro" id="IPR000847">
    <property type="entry name" value="LysR_HTH_N"/>
</dbReference>
<dbReference type="Proteomes" id="UP001500171">
    <property type="component" value="Unassembled WGS sequence"/>
</dbReference>
<comment type="similarity">
    <text evidence="1">Belongs to the LysR transcriptional regulatory family.</text>
</comment>
<organism evidence="6 7">
    <name type="scientific">Orbus sasakiae</name>
    <dbReference type="NCBI Taxonomy" id="1078475"/>
    <lineage>
        <taxon>Bacteria</taxon>
        <taxon>Pseudomonadati</taxon>
        <taxon>Pseudomonadota</taxon>
        <taxon>Gammaproteobacteria</taxon>
        <taxon>Orbales</taxon>
        <taxon>Orbaceae</taxon>
        <taxon>Orbus</taxon>
    </lineage>
</organism>
<dbReference type="Pfam" id="PF00126">
    <property type="entry name" value="HTH_1"/>
    <property type="match status" value="1"/>
</dbReference>
<keyword evidence="7" id="KW-1185">Reference proteome</keyword>
<name>A0ABP9N3Z6_9GAMM</name>
<evidence type="ECO:0000256" key="3">
    <source>
        <dbReference type="ARBA" id="ARBA00023125"/>
    </source>
</evidence>
<reference evidence="7" key="1">
    <citation type="journal article" date="2019" name="Int. J. Syst. Evol. Microbiol.">
        <title>The Global Catalogue of Microorganisms (GCM) 10K type strain sequencing project: providing services to taxonomists for standard genome sequencing and annotation.</title>
        <authorList>
            <consortium name="The Broad Institute Genomics Platform"/>
            <consortium name="The Broad Institute Genome Sequencing Center for Infectious Disease"/>
            <person name="Wu L."/>
            <person name="Ma J."/>
        </authorList>
    </citation>
    <scope>NUCLEOTIDE SEQUENCE [LARGE SCALE GENOMIC DNA]</scope>
    <source>
        <strain evidence="7">JCM 18050</strain>
    </source>
</reference>
<dbReference type="Gene3D" id="3.40.190.290">
    <property type="match status" value="1"/>
</dbReference>
<dbReference type="InterPro" id="IPR036390">
    <property type="entry name" value="WH_DNA-bd_sf"/>
</dbReference>
<evidence type="ECO:0000313" key="6">
    <source>
        <dbReference type="EMBL" id="GAA5107197.1"/>
    </source>
</evidence>
<evidence type="ECO:0000256" key="1">
    <source>
        <dbReference type="ARBA" id="ARBA00009437"/>
    </source>
</evidence>
<dbReference type="PANTHER" id="PTHR30537:SF1">
    <property type="entry name" value="HTH-TYPE TRANSCRIPTIONAL REGULATOR PGRR"/>
    <property type="match status" value="1"/>
</dbReference>
<sequence length="295" mass="33406">MHNFNELSYFITIAKTSSFVKAAKLLGISSSALSHSMRSLETRLNLRLLNRSTRNVSLTEVGQQLYNQISPLFNSINNEVDALNDFLNTPSGTIRINAPMIAAEKILYPKLRELLKLYPQINLEIQVDNSWADIVKQGFDIGCRLGEDVSQEMIAVQISAPLKMALVASPNYFIDKPQPQHIEDLLNHTLIGMRISAQHGTEMVWEFNVEGRKIEFMPEPQFSTSNDLRKQAAIDGIGIGWFGQLSVEDELANGQLVELLADFAITYEPFYIYYPSRRGHSNAFKLVIDALRYHR</sequence>
<proteinExistence type="inferred from homology"/>
<evidence type="ECO:0000259" key="5">
    <source>
        <dbReference type="PROSITE" id="PS50931"/>
    </source>
</evidence>
<dbReference type="PANTHER" id="PTHR30537">
    <property type="entry name" value="HTH-TYPE TRANSCRIPTIONAL REGULATOR"/>
    <property type="match status" value="1"/>
</dbReference>
<dbReference type="InterPro" id="IPR036388">
    <property type="entry name" value="WH-like_DNA-bd_sf"/>
</dbReference>
<dbReference type="RefSeq" id="WP_345489062.1">
    <property type="nucleotide sequence ID" value="NZ_BAABHY010000001.1"/>
</dbReference>
<dbReference type="InterPro" id="IPR005119">
    <property type="entry name" value="LysR_subst-bd"/>
</dbReference>
<protein>
    <submittedName>
        <fullName evidence="6">LysR family transcriptional regulator</fullName>
    </submittedName>
</protein>
<evidence type="ECO:0000313" key="7">
    <source>
        <dbReference type="Proteomes" id="UP001500171"/>
    </source>
</evidence>
<dbReference type="InterPro" id="IPR058163">
    <property type="entry name" value="LysR-type_TF_proteobact-type"/>
</dbReference>
<keyword evidence="3" id="KW-0238">DNA-binding</keyword>
<evidence type="ECO:0000256" key="4">
    <source>
        <dbReference type="ARBA" id="ARBA00023163"/>
    </source>
</evidence>
<dbReference type="Pfam" id="PF03466">
    <property type="entry name" value="LysR_substrate"/>
    <property type="match status" value="1"/>
</dbReference>
<keyword evidence="4" id="KW-0804">Transcription</keyword>
<dbReference type="PROSITE" id="PS50931">
    <property type="entry name" value="HTH_LYSR"/>
    <property type="match status" value="1"/>
</dbReference>
<evidence type="ECO:0000256" key="2">
    <source>
        <dbReference type="ARBA" id="ARBA00023015"/>
    </source>
</evidence>
<feature type="domain" description="HTH lysR-type" evidence="5">
    <location>
        <begin position="1"/>
        <end position="59"/>
    </location>
</feature>
<comment type="caution">
    <text evidence="6">The sequence shown here is derived from an EMBL/GenBank/DDBJ whole genome shotgun (WGS) entry which is preliminary data.</text>
</comment>
<dbReference type="SUPFAM" id="SSF53850">
    <property type="entry name" value="Periplasmic binding protein-like II"/>
    <property type="match status" value="1"/>
</dbReference>